<keyword evidence="3" id="KW-0238">DNA-binding</keyword>
<dbReference type="PROSITE" id="PS51369">
    <property type="entry name" value="TCP"/>
    <property type="match status" value="1"/>
</dbReference>
<feature type="compositionally biased region" description="Basic and acidic residues" evidence="6">
    <location>
        <begin position="36"/>
        <end position="46"/>
    </location>
</feature>
<accession>A0A5D3DFN7</accession>
<evidence type="ECO:0000256" key="2">
    <source>
        <dbReference type="ARBA" id="ARBA00023015"/>
    </source>
</evidence>
<protein>
    <submittedName>
        <fullName evidence="8">Transcription factor TCP19</fullName>
    </submittedName>
</protein>
<feature type="compositionally biased region" description="Polar residues" evidence="6">
    <location>
        <begin position="188"/>
        <end position="200"/>
    </location>
</feature>
<keyword evidence="5" id="KW-0539">Nucleus</keyword>
<organism evidence="8 9">
    <name type="scientific">Cucumis melo var. makuwa</name>
    <name type="common">Oriental melon</name>
    <dbReference type="NCBI Taxonomy" id="1194695"/>
    <lineage>
        <taxon>Eukaryota</taxon>
        <taxon>Viridiplantae</taxon>
        <taxon>Streptophyta</taxon>
        <taxon>Embryophyta</taxon>
        <taxon>Tracheophyta</taxon>
        <taxon>Spermatophyta</taxon>
        <taxon>Magnoliopsida</taxon>
        <taxon>eudicotyledons</taxon>
        <taxon>Gunneridae</taxon>
        <taxon>Pentapetalae</taxon>
        <taxon>rosids</taxon>
        <taxon>fabids</taxon>
        <taxon>Cucurbitales</taxon>
        <taxon>Cucurbitaceae</taxon>
        <taxon>Benincaseae</taxon>
        <taxon>Cucumis</taxon>
    </lineage>
</organism>
<evidence type="ECO:0000256" key="4">
    <source>
        <dbReference type="ARBA" id="ARBA00023163"/>
    </source>
</evidence>
<feature type="region of interest" description="Disordered" evidence="6">
    <location>
        <begin position="161"/>
        <end position="200"/>
    </location>
</feature>
<name>A0A5D3DFN7_CUCMM</name>
<evidence type="ECO:0000313" key="9">
    <source>
        <dbReference type="Proteomes" id="UP000321947"/>
    </source>
</evidence>
<feature type="compositionally biased region" description="Basic residues" evidence="6">
    <location>
        <begin position="85"/>
        <end position="94"/>
    </location>
</feature>
<evidence type="ECO:0000256" key="3">
    <source>
        <dbReference type="ARBA" id="ARBA00023125"/>
    </source>
</evidence>
<proteinExistence type="predicted"/>
<gene>
    <name evidence="8" type="ORF">E5676_scaffold440G00220</name>
</gene>
<reference evidence="8 9" key="1">
    <citation type="submission" date="2019-08" db="EMBL/GenBank/DDBJ databases">
        <title>Draft genome sequences of two oriental melons (Cucumis melo L. var makuwa).</title>
        <authorList>
            <person name="Kwon S.-Y."/>
        </authorList>
    </citation>
    <scope>NUCLEOTIDE SEQUENCE [LARGE SCALE GENOMIC DNA]</scope>
    <source>
        <strain evidence="9">cv. Chang Bougi</strain>
        <tissue evidence="8">Leaf</tissue>
    </source>
</reference>
<evidence type="ECO:0000256" key="1">
    <source>
        <dbReference type="ARBA" id="ARBA00004123"/>
    </source>
</evidence>
<feature type="compositionally biased region" description="Polar residues" evidence="6">
    <location>
        <begin position="19"/>
        <end position="34"/>
    </location>
</feature>
<evidence type="ECO:0000313" key="8">
    <source>
        <dbReference type="EMBL" id="TYK22268.1"/>
    </source>
</evidence>
<dbReference type="EMBL" id="SSTD01005192">
    <property type="protein sequence ID" value="TYK22268.1"/>
    <property type="molecule type" value="Genomic_DNA"/>
</dbReference>
<evidence type="ECO:0000256" key="5">
    <source>
        <dbReference type="ARBA" id="ARBA00023242"/>
    </source>
</evidence>
<feature type="compositionally biased region" description="Polar residues" evidence="6">
    <location>
        <begin position="73"/>
        <end position="84"/>
    </location>
</feature>
<dbReference type="GO" id="GO:0043565">
    <property type="term" value="F:sequence-specific DNA binding"/>
    <property type="evidence" value="ECO:0007669"/>
    <property type="project" value="TreeGrafter"/>
</dbReference>
<sequence length="346" mass="36686">MEEVNQNHRLYEKEGSSNGGYENLTNSTVDSSNPAKAEDVLSDRHVGPPSTAVPKKEKEGIMEHGLDIMPPLSLSQVPSTTVAKQTKRPSKDRHTKVEGRGRRIRMPAACAARIFQLTRELDHKSDGETIRWLLEHAEPAIIEATGTGTVPAIAVSVGGTLKIPTTSPARPNGEISEAPRKRRRKGPNSESNDCNDQASVSSGLTPIAPMAAYGAGLVPFWGSAGGVTEPFFMVPGTSNNHQPQLWAVPARPLSNLVSSMNPGLQFGGVVPVLTRAVSNGSSGLESGSSPAMVSSSLIPGTVSAPASTSGSTQMLRDFSLEIYEKKELEFMGRPSPAKSKTPCSKP</sequence>
<dbReference type="Pfam" id="PF03634">
    <property type="entry name" value="TCP"/>
    <property type="match status" value="1"/>
</dbReference>
<feature type="compositionally biased region" description="Basic and acidic residues" evidence="6">
    <location>
        <begin position="54"/>
        <end position="66"/>
    </location>
</feature>
<feature type="compositionally biased region" description="Basic and acidic residues" evidence="6">
    <location>
        <begin position="1"/>
        <end position="15"/>
    </location>
</feature>
<keyword evidence="2" id="KW-0805">Transcription regulation</keyword>
<dbReference type="Proteomes" id="UP000321947">
    <property type="component" value="Unassembled WGS sequence"/>
</dbReference>
<dbReference type="AlphaFoldDB" id="A0A5D3DFN7"/>
<dbReference type="PANTHER" id="PTHR31072:SF1">
    <property type="entry name" value="TRANSCRIPTION FACTOR TCP9"/>
    <property type="match status" value="1"/>
</dbReference>
<dbReference type="GO" id="GO:0005634">
    <property type="term" value="C:nucleus"/>
    <property type="evidence" value="ECO:0007669"/>
    <property type="project" value="UniProtKB-SubCell"/>
</dbReference>
<evidence type="ECO:0000256" key="6">
    <source>
        <dbReference type="SAM" id="MobiDB-lite"/>
    </source>
</evidence>
<comment type="subcellular location">
    <subcellularLocation>
        <location evidence="1">Nucleus</location>
    </subcellularLocation>
</comment>
<dbReference type="GO" id="GO:0003700">
    <property type="term" value="F:DNA-binding transcription factor activity"/>
    <property type="evidence" value="ECO:0007669"/>
    <property type="project" value="InterPro"/>
</dbReference>
<comment type="caution">
    <text evidence="8">The sequence shown here is derived from an EMBL/GenBank/DDBJ whole genome shotgun (WGS) entry which is preliminary data.</text>
</comment>
<evidence type="ECO:0000259" key="7">
    <source>
        <dbReference type="PROSITE" id="PS51369"/>
    </source>
</evidence>
<dbReference type="InterPro" id="IPR005333">
    <property type="entry name" value="Transcription_factor_TCP"/>
</dbReference>
<feature type="domain" description="TCP" evidence="7">
    <location>
        <begin position="90"/>
        <end position="144"/>
    </location>
</feature>
<dbReference type="InterPro" id="IPR017887">
    <property type="entry name" value="TF_TCP_subgr"/>
</dbReference>
<keyword evidence="4" id="KW-0804">Transcription</keyword>
<dbReference type="PANTHER" id="PTHR31072">
    <property type="entry name" value="TRANSCRIPTION FACTOR TCP4-RELATED"/>
    <property type="match status" value="1"/>
</dbReference>
<feature type="region of interest" description="Disordered" evidence="6">
    <location>
        <begin position="1"/>
        <end position="99"/>
    </location>
</feature>